<dbReference type="SMART" id="SM00318">
    <property type="entry name" value="SNc"/>
    <property type="match status" value="1"/>
</dbReference>
<dbReference type="OrthoDB" id="4376109at2"/>
<evidence type="ECO:0000256" key="3">
    <source>
        <dbReference type="ARBA" id="ARBA00022801"/>
    </source>
</evidence>
<reference evidence="6" key="1">
    <citation type="submission" date="2017-08" db="EMBL/GenBank/DDBJ databases">
        <authorList>
            <person name="Varghese N."/>
            <person name="Submissions S."/>
        </authorList>
    </citation>
    <scope>NUCLEOTIDE SEQUENCE [LARGE SCALE GENOMIC DNA]</scope>
    <source>
        <strain evidence="6">JC22</strain>
    </source>
</reference>
<sequence length="202" mass="23068">MKAADIKTIITSGTVILAVVLYLVFNNSSKEPEQSNNYQITPELATEATGNDLIEAQYVSTNDGDTFRVKVNGKEEQIRLLMVDTPEMNYDKNNPMPYAEEAKSYTLNLLENASKIELLHDVGPETDNYGRLLTYVFVDDVLLQELLLKKGYAAVRYIHEPNNTLEEEFREIEETAKDGQLNIWENENYLQKDGFHPEVIEN</sequence>
<dbReference type="PROSITE" id="PS50830">
    <property type="entry name" value="TNASE_3"/>
    <property type="match status" value="1"/>
</dbReference>
<evidence type="ECO:0000259" key="4">
    <source>
        <dbReference type="PROSITE" id="PS50830"/>
    </source>
</evidence>
<dbReference type="Pfam" id="PF00565">
    <property type="entry name" value="SNase"/>
    <property type="match status" value="1"/>
</dbReference>
<dbReference type="GO" id="GO:0016787">
    <property type="term" value="F:hydrolase activity"/>
    <property type="evidence" value="ECO:0007669"/>
    <property type="project" value="UniProtKB-KW"/>
</dbReference>
<proteinExistence type="predicted"/>
<organism evidence="5 6">
    <name type="scientific">Ureibacillus xyleni</name>
    <dbReference type="NCBI Taxonomy" id="614648"/>
    <lineage>
        <taxon>Bacteria</taxon>
        <taxon>Bacillati</taxon>
        <taxon>Bacillota</taxon>
        <taxon>Bacilli</taxon>
        <taxon>Bacillales</taxon>
        <taxon>Caryophanaceae</taxon>
        <taxon>Ureibacillus</taxon>
    </lineage>
</organism>
<dbReference type="InterPro" id="IPR035437">
    <property type="entry name" value="SNase_OB-fold_sf"/>
</dbReference>
<evidence type="ECO:0000256" key="1">
    <source>
        <dbReference type="ARBA" id="ARBA00022722"/>
    </source>
</evidence>
<accession>A0A285RDH2</accession>
<keyword evidence="3" id="KW-0378">Hydrolase</keyword>
<protein>
    <submittedName>
        <fullName evidence="5">Micrococcal nuclease</fullName>
    </submittedName>
</protein>
<name>A0A285RDH2_9BACL</name>
<evidence type="ECO:0000313" key="6">
    <source>
        <dbReference type="Proteomes" id="UP000219636"/>
    </source>
</evidence>
<dbReference type="SUPFAM" id="SSF50199">
    <property type="entry name" value="Staphylococcal nuclease"/>
    <property type="match status" value="1"/>
</dbReference>
<dbReference type="Proteomes" id="UP000219636">
    <property type="component" value="Unassembled WGS sequence"/>
</dbReference>
<feature type="domain" description="TNase-like" evidence="4">
    <location>
        <begin position="52"/>
        <end position="186"/>
    </location>
</feature>
<dbReference type="GO" id="GO:0004519">
    <property type="term" value="F:endonuclease activity"/>
    <property type="evidence" value="ECO:0007669"/>
    <property type="project" value="UniProtKB-KW"/>
</dbReference>
<dbReference type="EMBL" id="OBMQ01000001">
    <property type="protein sequence ID" value="SOB91808.1"/>
    <property type="molecule type" value="Genomic_DNA"/>
</dbReference>
<dbReference type="RefSeq" id="WP_097071947.1">
    <property type="nucleotide sequence ID" value="NZ_OBMQ01000001.1"/>
</dbReference>
<gene>
    <name evidence="5" type="ORF">SAMN05880501_101386</name>
</gene>
<keyword evidence="1" id="KW-0540">Nuclease</keyword>
<evidence type="ECO:0000256" key="2">
    <source>
        <dbReference type="ARBA" id="ARBA00022759"/>
    </source>
</evidence>
<dbReference type="InterPro" id="IPR016071">
    <property type="entry name" value="Staphylococal_nuclease_OB-fold"/>
</dbReference>
<dbReference type="Gene3D" id="2.40.50.90">
    <property type="match status" value="1"/>
</dbReference>
<keyword evidence="6" id="KW-1185">Reference proteome</keyword>
<dbReference type="PANTHER" id="PTHR12302">
    <property type="entry name" value="EBNA2 BINDING PROTEIN P100"/>
    <property type="match status" value="1"/>
</dbReference>
<dbReference type="PANTHER" id="PTHR12302:SF3">
    <property type="entry name" value="SERINE_THREONINE-PROTEIN KINASE 31"/>
    <property type="match status" value="1"/>
</dbReference>
<keyword evidence="2" id="KW-0255">Endonuclease</keyword>
<evidence type="ECO:0000313" key="5">
    <source>
        <dbReference type="EMBL" id="SOB91808.1"/>
    </source>
</evidence>
<dbReference type="AlphaFoldDB" id="A0A285RDH2"/>